<evidence type="ECO:0000313" key="3">
    <source>
        <dbReference type="Proteomes" id="UP000787672"/>
    </source>
</evidence>
<dbReference type="Proteomes" id="UP000787672">
    <property type="component" value="Unassembled WGS sequence"/>
</dbReference>
<name>A0ABS6FCL8_9FIRM</name>
<dbReference type="RefSeq" id="WP_216633331.1">
    <property type="nucleotide sequence ID" value="NZ_JAHLQN010000001.1"/>
</dbReference>
<keyword evidence="3" id="KW-1185">Reference proteome</keyword>
<gene>
    <name evidence="2" type="ORF">KQI82_14090</name>
</gene>
<comment type="caution">
    <text evidence="2">The sequence shown here is derived from an EMBL/GenBank/DDBJ whole genome shotgun (WGS) entry which is preliminary data.</text>
</comment>
<sequence>MKRLVCALLGLTLCMGVLASCAQGGPSGGGSSSGAGAPPDGSGGSREGAVAVCRVIDEDDGTLLLAKQDGGSGDVYRLDASGLPVTLEGESFSADEIESGMIVEVCYGGDIMESFPAQLGGVTSINARSDGFDDLAELYLEVLEDLWEVDGGLNENITKLGVDLSGTRLSGAEQSAVAWAFGEEHGLAPIQGTYEELLEQGYITGEPLEGSDAKYYQWTDGCLFSIREKEDTASFNLPAAKEGEDPSLKDYHVGGTVTFDAQKWRSGTGAYFFSDCTSVRSTSGEWSDYQVGSEAIS</sequence>
<feature type="signal peptide" evidence="1">
    <location>
        <begin position="1"/>
        <end position="19"/>
    </location>
</feature>
<feature type="chain" id="PRO_5045167885" evidence="1">
    <location>
        <begin position="20"/>
        <end position="297"/>
    </location>
</feature>
<evidence type="ECO:0000256" key="1">
    <source>
        <dbReference type="SAM" id="SignalP"/>
    </source>
</evidence>
<reference evidence="2 3" key="1">
    <citation type="submission" date="2021-06" db="EMBL/GenBank/DDBJ databases">
        <authorList>
            <person name="Sun Q."/>
            <person name="Li D."/>
        </authorList>
    </citation>
    <scope>NUCLEOTIDE SEQUENCE [LARGE SCALE GENOMIC DNA]</scope>
    <source>
        <strain evidence="2 3">MSJ-2</strain>
    </source>
</reference>
<accession>A0ABS6FCL8</accession>
<protein>
    <submittedName>
        <fullName evidence="2">Uncharacterized protein</fullName>
    </submittedName>
</protein>
<keyword evidence="1" id="KW-0732">Signal</keyword>
<dbReference type="PROSITE" id="PS51257">
    <property type="entry name" value="PROKAR_LIPOPROTEIN"/>
    <property type="match status" value="1"/>
</dbReference>
<evidence type="ECO:0000313" key="2">
    <source>
        <dbReference type="EMBL" id="MBU5628039.1"/>
    </source>
</evidence>
<proteinExistence type="predicted"/>
<organism evidence="2 3">
    <name type="scientific">Dysosmobacter acutus</name>
    <dbReference type="NCBI Taxonomy" id="2841504"/>
    <lineage>
        <taxon>Bacteria</taxon>
        <taxon>Bacillati</taxon>
        <taxon>Bacillota</taxon>
        <taxon>Clostridia</taxon>
        <taxon>Eubacteriales</taxon>
        <taxon>Oscillospiraceae</taxon>
        <taxon>Dysosmobacter</taxon>
    </lineage>
</organism>
<dbReference type="EMBL" id="JAHLQN010000001">
    <property type="protein sequence ID" value="MBU5628039.1"/>
    <property type="molecule type" value="Genomic_DNA"/>
</dbReference>